<dbReference type="VEuPathDB" id="FungiDB:BD410DRAFT_839734"/>
<evidence type="ECO:0000313" key="2">
    <source>
        <dbReference type="Proteomes" id="UP000294933"/>
    </source>
</evidence>
<evidence type="ECO:0000313" key="1">
    <source>
        <dbReference type="EMBL" id="TDL22681.1"/>
    </source>
</evidence>
<dbReference type="EMBL" id="ML170174">
    <property type="protein sequence ID" value="TDL22681.1"/>
    <property type="molecule type" value="Genomic_DNA"/>
</dbReference>
<dbReference type="AlphaFoldDB" id="A0A4Y7Q5T4"/>
<proteinExistence type="predicted"/>
<gene>
    <name evidence="1" type="ORF">BD410DRAFT_839734</name>
</gene>
<sequence length="129" mass="14231">MAAGYQGVIERLALRYHPLPVIAIVLFTVLSKSAKSATFIQQGAAFLSHFKKTIPAFLANHSLIYNNFSLAVWKRMFNDITPSFEVKLPKVGSVTLAEVAILCSTILKAANGSSLVSTLAWHNRVYFFI</sequence>
<accession>A0A4Y7Q5T4</accession>
<protein>
    <submittedName>
        <fullName evidence="1">Uncharacterized protein</fullName>
    </submittedName>
</protein>
<dbReference type="Proteomes" id="UP000294933">
    <property type="component" value="Unassembled WGS sequence"/>
</dbReference>
<name>A0A4Y7Q5T4_9AGAM</name>
<reference evidence="1 2" key="1">
    <citation type="submission" date="2018-06" db="EMBL/GenBank/DDBJ databases">
        <title>A transcriptomic atlas of mushroom development highlights an independent origin of complex multicellularity.</title>
        <authorList>
            <consortium name="DOE Joint Genome Institute"/>
            <person name="Krizsan K."/>
            <person name="Almasi E."/>
            <person name="Merenyi Z."/>
            <person name="Sahu N."/>
            <person name="Viragh M."/>
            <person name="Koszo T."/>
            <person name="Mondo S."/>
            <person name="Kiss B."/>
            <person name="Balint B."/>
            <person name="Kues U."/>
            <person name="Barry K."/>
            <person name="Hegedus J.C."/>
            <person name="Henrissat B."/>
            <person name="Johnson J."/>
            <person name="Lipzen A."/>
            <person name="Ohm R."/>
            <person name="Nagy I."/>
            <person name="Pangilinan J."/>
            <person name="Yan J."/>
            <person name="Xiong Y."/>
            <person name="Grigoriev I.V."/>
            <person name="Hibbett D.S."/>
            <person name="Nagy L.G."/>
        </authorList>
    </citation>
    <scope>NUCLEOTIDE SEQUENCE [LARGE SCALE GENOMIC DNA]</scope>
    <source>
        <strain evidence="1 2">SZMC22713</strain>
    </source>
</reference>
<organism evidence="1 2">
    <name type="scientific">Rickenella mellea</name>
    <dbReference type="NCBI Taxonomy" id="50990"/>
    <lineage>
        <taxon>Eukaryota</taxon>
        <taxon>Fungi</taxon>
        <taxon>Dikarya</taxon>
        <taxon>Basidiomycota</taxon>
        <taxon>Agaricomycotina</taxon>
        <taxon>Agaricomycetes</taxon>
        <taxon>Hymenochaetales</taxon>
        <taxon>Rickenellaceae</taxon>
        <taxon>Rickenella</taxon>
    </lineage>
</organism>
<keyword evidence="2" id="KW-1185">Reference proteome</keyword>